<dbReference type="Proteomes" id="UP000314294">
    <property type="component" value="Unassembled WGS sequence"/>
</dbReference>
<evidence type="ECO:0000313" key="2">
    <source>
        <dbReference type="EMBL" id="TNN49897.1"/>
    </source>
</evidence>
<sequence length="86" mass="9104">MLGEVLGEEGKSPFEREREGETVKMSVEAASSQLASGTQTYNKLSFQLKPMRPSSTPRLLQSAYSNSSSAPPPVSGDISISTPGLS</sequence>
<feature type="region of interest" description="Disordered" evidence="1">
    <location>
        <begin position="1"/>
        <end position="86"/>
    </location>
</feature>
<name>A0A4Z2G8N0_9TELE</name>
<dbReference type="AlphaFoldDB" id="A0A4Z2G8N0"/>
<evidence type="ECO:0000256" key="1">
    <source>
        <dbReference type="SAM" id="MobiDB-lite"/>
    </source>
</evidence>
<feature type="compositionally biased region" description="Basic and acidic residues" evidence="1">
    <location>
        <begin position="8"/>
        <end position="22"/>
    </location>
</feature>
<organism evidence="2 3">
    <name type="scientific">Liparis tanakae</name>
    <name type="common">Tanaka's snailfish</name>
    <dbReference type="NCBI Taxonomy" id="230148"/>
    <lineage>
        <taxon>Eukaryota</taxon>
        <taxon>Metazoa</taxon>
        <taxon>Chordata</taxon>
        <taxon>Craniata</taxon>
        <taxon>Vertebrata</taxon>
        <taxon>Euteleostomi</taxon>
        <taxon>Actinopterygii</taxon>
        <taxon>Neopterygii</taxon>
        <taxon>Teleostei</taxon>
        <taxon>Neoteleostei</taxon>
        <taxon>Acanthomorphata</taxon>
        <taxon>Eupercaria</taxon>
        <taxon>Perciformes</taxon>
        <taxon>Cottioidei</taxon>
        <taxon>Cottales</taxon>
        <taxon>Liparidae</taxon>
        <taxon>Liparis</taxon>
    </lineage>
</organism>
<proteinExistence type="predicted"/>
<reference evidence="2 3" key="1">
    <citation type="submission" date="2019-03" db="EMBL/GenBank/DDBJ databases">
        <title>First draft genome of Liparis tanakae, snailfish: a comprehensive survey of snailfish specific genes.</title>
        <authorList>
            <person name="Kim W."/>
            <person name="Song I."/>
            <person name="Jeong J.-H."/>
            <person name="Kim D."/>
            <person name="Kim S."/>
            <person name="Ryu S."/>
            <person name="Song J.Y."/>
            <person name="Lee S.K."/>
        </authorList>
    </citation>
    <scope>NUCLEOTIDE SEQUENCE [LARGE SCALE GENOMIC DNA]</scope>
    <source>
        <tissue evidence="2">Muscle</tissue>
    </source>
</reference>
<keyword evidence="3" id="KW-1185">Reference proteome</keyword>
<accession>A0A4Z2G8N0</accession>
<comment type="caution">
    <text evidence="2">The sequence shown here is derived from an EMBL/GenBank/DDBJ whole genome shotgun (WGS) entry which is preliminary data.</text>
</comment>
<gene>
    <name evidence="2" type="ORF">EYF80_039887</name>
</gene>
<evidence type="ECO:0000313" key="3">
    <source>
        <dbReference type="Proteomes" id="UP000314294"/>
    </source>
</evidence>
<protein>
    <submittedName>
        <fullName evidence="2">Uncharacterized protein</fullName>
    </submittedName>
</protein>
<dbReference type="EMBL" id="SRLO01000637">
    <property type="protein sequence ID" value="TNN49897.1"/>
    <property type="molecule type" value="Genomic_DNA"/>
</dbReference>
<feature type="compositionally biased region" description="Polar residues" evidence="1">
    <location>
        <begin position="29"/>
        <end position="45"/>
    </location>
</feature>